<dbReference type="EMBL" id="SRMF01000012">
    <property type="protein sequence ID" value="TGG90645.1"/>
    <property type="molecule type" value="Genomic_DNA"/>
</dbReference>
<sequence>MKKLTLAMGVLALGANIALADVVRMGSEGAYPPYNFINDDNELDGFERELGDELCRRANLTCEWVINDWDTIIPNLVAGNYDTIMAGMSITDARKEVISFTQDYLPNDPSAYMALAGTPTDVIDNGIIVTQSNTIQAGYVAETDADLIEYPTPDETISAVRNGEADAVLADKEFLEAYVRDSGGELVLIAEITLGGGIGMGVRQSDNELRETFDAIIAEMKEDGSLNELIVKWFNEDLTY</sequence>
<feature type="chain" id="PRO_5021419771" evidence="3">
    <location>
        <begin position="21"/>
        <end position="240"/>
    </location>
</feature>
<dbReference type="AlphaFoldDB" id="A0A4Z0W9J7"/>
<evidence type="ECO:0000256" key="1">
    <source>
        <dbReference type="ARBA" id="ARBA00010333"/>
    </source>
</evidence>
<gene>
    <name evidence="6" type="ORF">E4656_18145</name>
</gene>
<protein>
    <submittedName>
        <fullName evidence="6">Transporter substrate-binding domain-containing protein</fullName>
    </submittedName>
</protein>
<dbReference type="SUPFAM" id="SSF53850">
    <property type="entry name" value="Periplasmic binding protein-like II"/>
    <property type="match status" value="1"/>
</dbReference>
<accession>A0A4Z0W9J7</accession>
<dbReference type="InterPro" id="IPR001320">
    <property type="entry name" value="Iontro_rcpt_C"/>
</dbReference>
<reference evidence="6 7" key="1">
    <citation type="submission" date="2019-04" db="EMBL/GenBank/DDBJ databases">
        <title>Natronospirillum operosus gen. nov., sp. nov., a haloalkaliphilic satellite isolated from decaying biomass of laboratory culture of cyanobacterium Geitlerinema sp. and proposal of Natronospirillaceae fam. nov. and Saccharospirillaceae fam. nov.</title>
        <authorList>
            <person name="Kevbrin V."/>
            <person name="Boltyanskaya Y."/>
            <person name="Koziaeva V."/>
            <person name="Grouzdev D.S."/>
            <person name="Park M."/>
            <person name="Cho J."/>
        </authorList>
    </citation>
    <scope>NUCLEOTIDE SEQUENCE [LARGE SCALE GENOMIC DNA]</scope>
    <source>
        <strain evidence="6 7">G-116</strain>
    </source>
</reference>
<feature type="domain" description="Ionotropic glutamate receptor C-terminal" evidence="5">
    <location>
        <begin position="22"/>
        <end position="236"/>
    </location>
</feature>
<dbReference type="InterPro" id="IPR001638">
    <property type="entry name" value="Solute-binding_3/MltF_N"/>
</dbReference>
<dbReference type="GO" id="GO:0016020">
    <property type="term" value="C:membrane"/>
    <property type="evidence" value="ECO:0007669"/>
    <property type="project" value="InterPro"/>
</dbReference>
<keyword evidence="7" id="KW-1185">Reference proteome</keyword>
<keyword evidence="2 3" id="KW-0732">Signal</keyword>
<evidence type="ECO:0000256" key="2">
    <source>
        <dbReference type="ARBA" id="ARBA00022729"/>
    </source>
</evidence>
<evidence type="ECO:0000313" key="6">
    <source>
        <dbReference type="EMBL" id="TGG90645.1"/>
    </source>
</evidence>
<proteinExistence type="inferred from homology"/>
<dbReference type="Pfam" id="PF00497">
    <property type="entry name" value="SBP_bac_3"/>
    <property type="match status" value="1"/>
</dbReference>
<comment type="caution">
    <text evidence="6">The sequence shown here is derived from an EMBL/GenBank/DDBJ whole genome shotgun (WGS) entry which is preliminary data.</text>
</comment>
<feature type="signal peptide" evidence="3">
    <location>
        <begin position="1"/>
        <end position="20"/>
    </location>
</feature>
<comment type="similarity">
    <text evidence="1">Belongs to the bacterial solute-binding protein 3 family.</text>
</comment>
<dbReference type="PANTHER" id="PTHR35936:SF19">
    <property type="entry name" value="AMINO-ACID-BINDING PROTEIN YXEM-RELATED"/>
    <property type="match status" value="1"/>
</dbReference>
<dbReference type="SMART" id="SM00062">
    <property type="entry name" value="PBPb"/>
    <property type="match status" value="1"/>
</dbReference>
<evidence type="ECO:0000259" key="4">
    <source>
        <dbReference type="SMART" id="SM00062"/>
    </source>
</evidence>
<dbReference type="Gene3D" id="3.40.190.10">
    <property type="entry name" value="Periplasmic binding protein-like II"/>
    <property type="match status" value="2"/>
</dbReference>
<feature type="domain" description="Solute-binding protein family 3/N-terminal" evidence="4">
    <location>
        <begin position="22"/>
        <end position="237"/>
    </location>
</feature>
<name>A0A4Z0W9J7_9GAMM</name>
<evidence type="ECO:0000256" key="3">
    <source>
        <dbReference type="SAM" id="SignalP"/>
    </source>
</evidence>
<dbReference type="OrthoDB" id="9768183at2"/>
<dbReference type="PANTHER" id="PTHR35936">
    <property type="entry name" value="MEMBRANE-BOUND LYTIC MUREIN TRANSGLYCOSYLASE F"/>
    <property type="match status" value="1"/>
</dbReference>
<dbReference type="SMART" id="SM00079">
    <property type="entry name" value="PBPe"/>
    <property type="match status" value="1"/>
</dbReference>
<organism evidence="6 7">
    <name type="scientific">Natronospirillum operosum</name>
    <dbReference type="NCBI Taxonomy" id="2759953"/>
    <lineage>
        <taxon>Bacteria</taxon>
        <taxon>Pseudomonadati</taxon>
        <taxon>Pseudomonadota</taxon>
        <taxon>Gammaproteobacteria</taxon>
        <taxon>Oceanospirillales</taxon>
        <taxon>Natronospirillaceae</taxon>
        <taxon>Natronospirillum</taxon>
    </lineage>
</organism>
<evidence type="ECO:0000259" key="5">
    <source>
        <dbReference type="SMART" id="SM00079"/>
    </source>
</evidence>
<dbReference type="Proteomes" id="UP000297475">
    <property type="component" value="Unassembled WGS sequence"/>
</dbReference>
<dbReference type="GO" id="GO:0015276">
    <property type="term" value="F:ligand-gated monoatomic ion channel activity"/>
    <property type="evidence" value="ECO:0007669"/>
    <property type="project" value="InterPro"/>
</dbReference>
<dbReference type="RefSeq" id="WP_135484733.1">
    <property type="nucleotide sequence ID" value="NZ_SRMF01000012.1"/>
</dbReference>
<evidence type="ECO:0000313" key="7">
    <source>
        <dbReference type="Proteomes" id="UP000297475"/>
    </source>
</evidence>